<gene>
    <name evidence="1" type="ORF">ACI1P1_17120</name>
</gene>
<accession>A0ACC7NZ24</accession>
<keyword evidence="2" id="KW-1185">Reference proteome</keyword>
<reference evidence="1" key="1">
    <citation type="submission" date="2024-12" db="EMBL/GenBank/DDBJ databases">
        <authorList>
            <person name="Wu N."/>
        </authorList>
    </citation>
    <scope>NUCLEOTIDE SEQUENCE</scope>
    <source>
        <strain evidence="1">P15</strain>
    </source>
</reference>
<dbReference type="Proteomes" id="UP001631969">
    <property type="component" value="Unassembled WGS sequence"/>
</dbReference>
<protein>
    <submittedName>
        <fullName evidence="1">Nitroreductase family protein</fullName>
    </submittedName>
</protein>
<sequence length="168" mass="18741">MCSILEVFRNRYSCRAYKADPVEEEKLAVILEAARLAPTAANRQPFRLVVVKTEGRQEELRRIYPKAWFVQAPLIVGVCALPNKAWVRRDGKNYADVDVSIVMDHMVLAASALGLGTCWVGAFDAGITREILGLDPELEPVAFTPLGYPLDAPAAKVRKQLEELVLYR</sequence>
<dbReference type="EMBL" id="JBJURJ010000011">
    <property type="protein sequence ID" value="MFM9330021.1"/>
    <property type="molecule type" value="Genomic_DNA"/>
</dbReference>
<proteinExistence type="predicted"/>
<evidence type="ECO:0000313" key="1">
    <source>
        <dbReference type="EMBL" id="MFM9330021.1"/>
    </source>
</evidence>
<name>A0ACC7NZ24_9BACL</name>
<comment type="caution">
    <text evidence="1">The sequence shown here is derived from an EMBL/GenBank/DDBJ whole genome shotgun (WGS) entry which is preliminary data.</text>
</comment>
<organism evidence="1 2">
    <name type="scientific">Paenibacillus mesotrionivorans</name>
    <dbReference type="NCBI Taxonomy" id="3160968"/>
    <lineage>
        <taxon>Bacteria</taxon>
        <taxon>Bacillati</taxon>
        <taxon>Bacillota</taxon>
        <taxon>Bacilli</taxon>
        <taxon>Bacillales</taxon>
        <taxon>Paenibacillaceae</taxon>
        <taxon>Paenibacillus</taxon>
    </lineage>
</organism>
<evidence type="ECO:0000313" key="2">
    <source>
        <dbReference type="Proteomes" id="UP001631969"/>
    </source>
</evidence>